<dbReference type="AlphaFoldDB" id="A0A164QX97"/>
<organism evidence="1 2">
    <name type="scientific">Daphnia magna</name>
    <dbReference type="NCBI Taxonomy" id="35525"/>
    <lineage>
        <taxon>Eukaryota</taxon>
        <taxon>Metazoa</taxon>
        <taxon>Ecdysozoa</taxon>
        <taxon>Arthropoda</taxon>
        <taxon>Crustacea</taxon>
        <taxon>Branchiopoda</taxon>
        <taxon>Diplostraca</taxon>
        <taxon>Cladocera</taxon>
        <taxon>Anomopoda</taxon>
        <taxon>Daphniidae</taxon>
        <taxon>Daphnia</taxon>
    </lineage>
</organism>
<evidence type="ECO:0000313" key="1">
    <source>
        <dbReference type="EMBL" id="KZS08141.1"/>
    </source>
</evidence>
<evidence type="ECO:0000313" key="2">
    <source>
        <dbReference type="Proteomes" id="UP000076858"/>
    </source>
</evidence>
<accession>A0A164QX97</accession>
<dbReference type="Proteomes" id="UP000076858">
    <property type="component" value="Unassembled WGS sequence"/>
</dbReference>
<proteinExistence type="predicted"/>
<reference evidence="1 2" key="1">
    <citation type="submission" date="2016-03" db="EMBL/GenBank/DDBJ databases">
        <title>EvidentialGene: Evidence-directed Construction of Genes on Genomes.</title>
        <authorList>
            <person name="Gilbert D.G."/>
            <person name="Choi J.-H."/>
            <person name="Mockaitis K."/>
            <person name="Colbourne J."/>
            <person name="Pfrender M."/>
        </authorList>
    </citation>
    <scope>NUCLEOTIDE SEQUENCE [LARGE SCALE GENOMIC DNA]</scope>
    <source>
        <strain evidence="1 2">Xinb3</strain>
        <tissue evidence="1">Complete organism</tissue>
    </source>
</reference>
<dbReference type="EMBL" id="LRGB01002319">
    <property type="protein sequence ID" value="KZS08141.1"/>
    <property type="molecule type" value="Genomic_DNA"/>
</dbReference>
<sequence length="47" mass="5617">NYLYGEVYQEILKCFCRLWKCASVEKAGQDLKHSLAKQFFSRYYTTS</sequence>
<feature type="non-terminal residue" evidence="1">
    <location>
        <position position="1"/>
    </location>
</feature>
<gene>
    <name evidence="1" type="ORF">APZ42_027978</name>
</gene>
<name>A0A164QX97_9CRUS</name>
<comment type="caution">
    <text evidence="1">The sequence shown here is derived from an EMBL/GenBank/DDBJ whole genome shotgun (WGS) entry which is preliminary data.</text>
</comment>
<protein>
    <submittedName>
        <fullName evidence="1">Uncharacterized protein</fullName>
    </submittedName>
</protein>
<keyword evidence="2" id="KW-1185">Reference proteome</keyword>